<keyword evidence="3 5" id="KW-0269">Exonuclease</keyword>
<accession>A0A7W7KMV2</accession>
<dbReference type="EMBL" id="JACHLI010000021">
    <property type="protein sequence ID" value="MBB4865739.1"/>
    <property type="molecule type" value="Genomic_DNA"/>
</dbReference>
<dbReference type="GO" id="GO:0000175">
    <property type="term" value="F:3'-5'-RNA exonuclease activity"/>
    <property type="evidence" value="ECO:0007669"/>
    <property type="project" value="InterPro"/>
</dbReference>
<protein>
    <submittedName>
        <fullName evidence="5">Inhibitor of KinA sporulation pathway (Predicted exonuclease)</fullName>
    </submittedName>
</protein>
<evidence type="ECO:0000313" key="5">
    <source>
        <dbReference type="EMBL" id="MBB4865739.1"/>
    </source>
</evidence>
<evidence type="ECO:0000313" key="6">
    <source>
        <dbReference type="Proteomes" id="UP000566995"/>
    </source>
</evidence>
<dbReference type="InterPro" id="IPR013520">
    <property type="entry name" value="Ribonucl_H"/>
</dbReference>
<name>A0A7W7KMV2_PSENT</name>
<dbReference type="Gene3D" id="3.30.420.10">
    <property type="entry name" value="Ribonuclease H-like superfamily/Ribonuclease H"/>
    <property type="match status" value="1"/>
</dbReference>
<dbReference type="SUPFAM" id="SSF53098">
    <property type="entry name" value="Ribonuclease H-like"/>
    <property type="match status" value="1"/>
</dbReference>
<feature type="domain" description="Exonuclease" evidence="4">
    <location>
        <begin position="1"/>
        <end position="162"/>
    </location>
</feature>
<evidence type="ECO:0000256" key="2">
    <source>
        <dbReference type="ARBA" id="ARBA00022801"/>
    </source>
</evidence>
<keyword evidence="2" id="KW-0378">Hydrolase</keyword>
<gene>
    <name evidence="5" type="ORF">HNP46_004640</name>
</gene>
<dbReference type="GO" id="GO:0006259">
    <property type="term" value="P:DNA metabolic process"/>
    <property type="evidence" value="ECO:0007669"/>
    <property type="project" value="UniProtKB-ARBA"/>
</dbReference>
<evidence type="ECO:0000256" key="1">
    <source>
        <dbReference type="ARBA" id="ARBA00022722"/>
    </source>
</evidence>
<dbReference type="GO" id="GO:0003676">
    <property type="term" value="F:nucleic acid binding"/>
    <property type="evidence" value="ECO:0007669"/>
    <property type="project" value="InterPro"/>
</dbReference>
<dbReference type="InterPro" id="IPR012337">
    <property type="entry name" value="RNaseH-like_sf"/>
</dbReference>
<dbReference type="InterPro" id="IPR047201">
    <property type="entry name" value="ERI-1_3'hExo-like"/>
</dbReference>
<dbReference type="PANTHER" id="PTHR23044">
    <property type="entry name" value="3'-5' EXONUCLEASE ERI1-RELATED"/>
    <property type="match status" value="1"/>
</dbReference>
<organism evidence="5 6">
    <name type="scientific">Pseudomonas nitroreducens</name>
    <dbReference type="NCBI Taxonomy" id="46680"/>
    <lineage>
        <taxon>Bacteria</taxon>
        <taxon>Pseudomonadati</taxon>
        <taxon>Pseudomonadota</taxon>
        <taxon>Gammaproteobacteria</taxon>
        <taxon>Pseudomonadales</taxon>
        <taxon>Pseudomonadaceae</taxon>
        <taxon>Pseudomonas</taxon>
    </lineage>
</organism>
<evidence type="ECO:0000256" key="3">
    <source>
        <dbReference type="ARBA" id="ARBA00022839"/>
    </source>
</evidence>
<sequence>MELIQIGAVVMAKDGTLINRFEAYARPSIHPKLTSFCTRLTGISQSRIDQAKPLSEVLVEFDKWVAGIHSDHLGHWGSWGAYDRNQFIKDARRQKVTLQILAQDSTHHNLKSIWAERARQRPMGLGKAVVAEGLRFEGRAHNALVDAENIARLKHIRNYRRELPY</sequence>
<reference evidence="5 6" key="1">
    <citation type="submission" date="2020-08" db="EMBL/GenBank/DDBJ databases">
        <title>Functional genomics of gut bacteria from endangered species of beetles.</title>
        <authorList>
            <person name="Carlos-Shanley C."/>
        </authorList>
    </citation>
    <scope>NUCLEOTIDE SEQUENCE [LARGE SCALE GENOMIC DNA]</scope>
    <source>
        <strain evidence="5 6">S00179</strain>
    </source>
</reference>
<dbReference type="InterPro" id="IPR051274">
    <property type="entry name" value="3-5_Exoribonuclease"/>
</dbReference>
<comment type="caution">
    <text evidence="5">The sequence shown here is derived from an EMBL/GenBank/DDBJ whole genome shotgun (WGS) entry which is preliminary data.</text>
</comment>
<dbReference type="AlphaFoldDB" id="A0A7W7KMV2"/>
<proteinExistence type="predicted"/>
<dbReference type="PANTHER" id="PTHR23044:SF61">
    <property type="entry name" value="3'-5' EXORIBONUCLEASE 1-RELATED"/>
    <property type="match status" value="1"/>
</dbReference>
<dbReference type="SMART" id="SM00479">
    <property type="entry name" value="EXOIII"/>
    <property type="match status" value="1"/>
</dbReference>
<keyword evidence="1" id="KW-0540">Nuclease</keyword>
<dbReference type="Pfam" id="PF00929">
    <property type="entry name" value="RNase_T"/>
    <property type="match status" value="1"/>
</dbReference>
<dbReference type="InterPro" id="IPR036397">
    <property type="entry name" value="RNaseH_sf"/>
</dbReference>
<dbReference type="CDD" id="cd06133">
    <property type="entry name" value="ERI-1_3'hExo_like"/>
    <property type="match status" value="1"/>
</dbReference>
<dbReference type="Proteomes" id="UP000566995">
    <property type="component" value="Unassembled WGS sequence"/>
</dbReference>
<evidence type="ECO:0000259" key="4">
    <source>
        <dbReference type="SMART" id="SM00479"/>
    </source>
</evidence>